<gene>
    <name evidence="16" type="ORF">QBC38DRAFT_451979</name>
</gene>
<feature type="compositionally biased region" description="Basic and acidic residues" evidence="13">
    <location>
        <begin position="299"/>
        <end position="308"/>
    </location>
</feature>
<feature type="domain" description="Helicase C-terminal" evidence="15">
    <location>
        <begin position="1119"/>
        <end position="1269"/>
    </location>
</feature>
<dbReference type="NCBIfam" id="TIGR00614">
    <property type="entry name" value="recQ_fam"/>
    <property type="match status" value="1"/>
</dbReference>
<feature type="region of interest" description="Disordered" evidence="13">
    <location>
        <begin position="330"/>
        <end position="467"/>
    </location>
</feature>
<protein>
    <recommendedName>
        <fullName evidence="11">DNA 3'-5' helicase</fullName>
        <ecNumber evidence="11">5.6.2.4</ecNumber>
    </recommendedName>
</protein>
<dbReference type="EC" id="5.6.2.4" evidence="11"/>
<evidence type="ECO:0000256" key="5">
    <source>
        <dbReference type="ARBA" id="ARBA00022806"/>
    </source>
</evidence>
<accession>A0AAN7BVY1</accession>
<dbReference type="Proteomes" id="UP001301958">
    <property type="component" value="Unassembled WGS sequence"/>
</dbReference>
<dbReference type="PANTHER" id="PTHR13710:SF153">
    <property type="entry name" value="RECQ-LIKE DNA HELICASE BLM"/>
    <property type="match status" value="1"/>
</dbReference>
<feature type="compositionally biased region" description="Gly residues" evidence="13">
    <location>
        <begin position="1750"/>
        <end position="1765"/>
    </location>
</feature>
<feature type="compositionally biased region" description="Pro residues" evidence="13">
    <location>
        <begin position="99"/>
        <end position="110"/>
    </location>
</feature>
<proteinExistence type="inferred from homology"/>
<evidence type="ECO:0000256" key="11">
    <source>
        <dbReference type="ARBA" id="ARBA00034808"/>
    </source>
</evidence>
<feature type="compositionally biased region" description="Polar residues" evidence="13">
    <location>
        <begin position="242"/>
        <end position="261"/>
    </location>
</feature>
<keyword evidence="12" id="KW-0175">Coiled coil</keyword>
<feature type="domain" description="Helicase ATP-binding" evidence="14">
    <location>
        <begin position="915"/>
        <end position="1097"/>
    </location>
</feature>
<dbReference type="CDD" id="cd18794">
    <property type="entry name" value="SF2_C_RecQ"/>
    <property type="match status" value="1"/>
</dbReference>
<dbReference type="SMART" id="SM00487">
    <property type="entry name" value="DEXDc"/>
    <property type="match status" value="1"/>
</dbReference>
<evidence type="ECO:0000256" key="10">
    <source>
        <dbReference type="ARBA" id="ARBA00034617"/>
    </source>
</evidence>
<feature type="compositionally biased region" description="Low complexity" evidence="13">
    <location>
        <begin position="120"/>
        <end position="155"/>
    </location>
</feature>
<dbReference type="GO" id="GO:0043138">
    <property type="term" value="F:3'-5' DNA helicase activity"/>
    <property type="evidence" value="ECO:0007669"/>
    <property type="project" value="UniProtKB-EC"/>
</dbReference>
<feature type="compositionally biased region" description="Low complexity" evidence="13">
    <location>
        <begin position="1797"/>
        <end position="1811"/>
    </location>
</feature>
<feature type="compositionally biased region" description="Low complexity" evidence="13">
    <location>
        <begin position="451"/>
        <end position="467"/>
    </location>
</feature>
<evidence type="ECO:0000256" key="2">
    <source>
        <dbReference type="ARBA" id="ARBA00005446"/>
    </source>
</evidence>
<keyword evidence="17" id="KW-1185">Reference proteome</keyword>
<feature type="compositionally biased region" description="Polar residues" evidence="13">
    <location>
        <begin position="1469"/>
        <end position="1479"/>
    </location>
</feature>
<keyword evidence="5 16" id="KW-0347">Helicase</keyword>
<feature type="region of interest" description="Disordered" evidence="13">
    <location>
        <begin position="242"/>
        <end position="264"/>
    </location>
</feature>
<dbReference type="SUPFAM" id="SSF52540">
    <property type="entry name" value="P-loop containing nucleoside triphosphate hydrolases"/>
    <property type="match status" value="1"/>
</dbReference>
<dbReference type="GO" id="GO:0016787">
    <property type="term" value="F:hydrolase activity"/>
    <property type="evidence" value="ECO:0007669"/>
    <property type="project" value="UniProtKB-KW"/>
</dbReference>
<evidence type="ECO:0000256" key="7">
    <source>
        <dbReference type="ARBA" id="ARBA00023125"/>
    </source>
</evidence>
<feature type="coiled-coil region" evidence="12">
    <location>
        <begin position="584"/>
        <end position="652"/>
    </location>
</feature>
<dbReference type="PROSITE" id="PS51192">
    <property type="entry name" value="HELICASE_ATP_BIND_1"/>
    <property type="match status" value="1"/>
</dbReference>
<evidence type="ECO:0000259" key="14">
    <source>
        <dbReference type="PROSITE" id="PS51192"/>
    </source>
</evidence>
<sequence>MPFTQPYYGGILRLFGLEPSNPLIHLLPAPTDAEYSGWFRSLLDPMTRNNLGNHLPWLLEKSRTRPVGLSLSAVAVGVSAASTTEDSLDETPPFRHPQLPRPPRPPPPPQAANHPIGRGNVLTSFSSSTVSFNQNQNPLLTPDPTISTTATTKSARQGSRITNESNSNLRRDNEGVIVTGSRMAKPSSRTGSSRPPPVAAKNLEPPPMTAPSTTTNKIGALQHAYSLASAATLRNGGILSSPSAAPVKMSQSRQPAVSSTNRKVHKGVIDLTDVGDHHDGSSSLFDEDFGEDQVLWREDFAERPDPLPKSKKRKSDALDDYPDIDHLIQESALRSTIKPRAIANPTSRKTSNQSPCAKAAKRARTDGETVNPEPIRDAKDLPQINATDRKRKNTSSPSPLPSPFTIPSDNVFDSDAPVRHETPSNPTKRTRRGDVVYDSDDEFDTSPTHRSSPPLANNSSSNAPLLPNAAPQAMEIDGPLVWAKPNLATQHPTATQWIAMRSSSASDAAEKANDSQNKNSQHSLTSEVERNKHLLELFLSRPFVLELRLQSIKDERTKVANDYRAYLIRTKSKDPRTKAEGDELRAARSRLVEQEKALDAIKAQQAEYEELSKKHSALVDDIGNAFDQGLETEEDEARLQELTEQIEAKEKVLIANLLKAGIDDLDFLKDPNDSIALPDSPNPAALLGRQGAQRLDPKTPLNARSTIPEYNSQVATQSKTNHSQPPLAPPRVSQFAVTTSSIRQHNQFKGPEHGNTHTGNAPRYDDDEEALAASFNAAEPAEPYKNWKPAMPPMRAPAFQQATMPLKMEDDYFDDGDYDDAMRAVAASFEQQQQQPSAAAPSTALQSSRSVLSEMSGNGGVVPRKRLAAKVVPPLERKPSIPPELMKHPWSADVRRALKDRFRMTSFRTNQLEAINATLAGHDAFVLMPTGGGKSLCYQLPAIVQSGKTRGVTVVVTPLLSLMHDQVQHMANLNIRAASINGEMLAEHKYHVMTSAYKDDPEHHVELLYVTPEMLNSPNSLLRKGLDELYRRKRFARLVIDEAHCVSQWGHDFRPDYQALGSVRQKYPDVPLMALTASATKLVIHDVKKVLDIPSCQVFSQSFNRPNLYYEVLPKPAHNVTAIGQKIIEDYPGQTGIVYVTSRAGAESMALKLATQFKILAHFYHAKMDNKIEIQNKWQKGEIHVIVATIAFGMGIDKPDVRFVIHATLPKNLEGYYQETGRAGRDGKRSDCILYFQYGDVPILRRMILEEERQTSRHKNNNERTGPIRTSAEKERQLEMLDQMQFYCINTAACRRVQILKYFGEDCDESQCNNMCDYCRLGKKVALREKDFSEWAEIILRSLMTDFNAGGAPIGKIASVLTGKEARSHQHIHGFGKAKGHKNHEIYRVINWLEHKKLIYGQSVSNASGGSNTYYYAEKSAATLWFKKKEAKLLVPEFDIFDKKTAGNARLGFSADDLDSFPPMPSRNVPPSTNVSSPVTAKPKRPVRKQGPLDFIDDDDDDDDYHDSQVEEEEEEEEAFNPPPSRTRTAARTATRRQQTLDELRAPVASEASGQGDIYNTIIDAFVDEAQMLAQKIRERPGPALSQPLFTDSQYREMALRWTDTKEKMYKIPGVTKSQVDAYSNDFIQLVKTVHGQYNTMMNYTAPHPPVASQLNRGVPVSDPDIVNLVSDDEDFVAAKKTSAYDNHRNDYEERRPPAINNPEVDRWHQQLREHERLSHASQAAKTAARALQAAQAAQSNRGFYNNGSGRFGKGGNFRKGGGSSSGPSAFNRRASRGNSRQSSEGAPKFKSGATRGSNKSGSKKSTSGSGIFAMPH</sequence>
<name>A0AAN7BVY1_9PEZI</name>
<evidence type="ECO:0000256" key="1">
    <source>
        <dbReference type="ARBA" id="ARBA00004123"/>
    </source>
</evidence>
<comment type="caution">
    <text evidence="16">The sequence shown here is derived from an EMBL/GenBank/DDBJ whole genome shotgun (WGS) entry which is preliminary data.</text>
</comment>
<evidence type="ECO:0000256" key="13">
    <source>
        <dbReference type="SAM" id="MobiDB-lite"/>
    </source>
</evidence>
<feature type="region of interest" description="Disordered" evidence="13">
    <location>
        <begin position="1453"/>
        <end position="1534"/>
    </location>
</feature>
<feature type="region of interest" description="Disordered" evidence="13">
    <location>
        <begin position="1715"/>
        <end position="1817"/>
    </location>
</feature>
<dbReference type="InterPro" id="IPR014001">
    <property type="entry name" value="Helicase_ATP-bd"/>
</dbReference>
<feature type="compositionally biased region" description="Pro residues" evidence="13">
    <location>
        <begin position="194"/>
        <end position="209"/>
    </location>
</feature>
<keyword evidence="3" id="KW-0547">Nucleotide-binding</keyword>
<keyword evidence="8" id="KW-0413">Isomerase</keyword>
<comment type="catalytic activity">
    <reaction evidence="10">
        <text>Couples ATP hydrolysis with the unwinding of duplex DNA by translocating in the 3'-5' direction.</text>
        <dbReference type="EC" id="5.6.2.4"/>
    </reaction>
</comment>
<feature type="compositionally biased region" description="Acidic residues" evidence="13">
    <location>
        <begin position="1495"/>
        <end position="1519"/>
    </location>
</feature>
<dbReference type="InterPro" id="IPR036388">
    <property type="entry name" value="WH-like_DNA-bd_sf"/>
</dbReference>
<feature type="region of interest" description="Disordered" evidence="13">
    <location>
        <begin position="745"/>
        <end position="764"/>
    </location>
</feature>
<dbReference type="FunFam" id="3.40.50.300:FF:001975">
    <property type="entry name" value="ATP-dependent DNA helicase"/>
    <property type="match status" value="1"/>
</dbReference>
<dbReference type="Pfam" id="PF16124">
    <property type="entry name" value="RecQ_Zn_bind"/>
    <property type="match status" value="1"/>
</dbReference>
<feature type="compositionally biased region" description="Low complexity" evidence="13">
    <location>
        <begin position="828"/>
        <end position="848"/>
    </location>
</feature>
<feature type="compositionally biased region" description="Polar residues" evidence="13">
    <location>
        <begin position="156"/>
        <end position="168"/>
    </location>
</feature>
<feature type="region of interest" description="Disordered" evidence="13">
    <location>
        <begin position="502"/>
        <end position="526"/>
    </location>
</feature>
<reference evidence="16" key="2">
    <citation type="submission" date="2023-05" db="EMBL/GenBank/DDBJ databases">
        <authorList>
            <consortium name="Lawrence Berkeley National Laboratory"/>
            <person name="Steindorff A."/>
            <person name="Hensen N."/>
            <person name="Bonometti L."/>
            <person name="Westerberg I."/>
            <person name="Brannstrom I.O."/>
            <person name="Guillou S."/>
            <person name="Cros-Aarteil S."/>
            <person name="Calhoun S."/>
            <person name="Haridas S."/>
            <person name="Kuo A."/>
            <person name="Mondo S."/>
            <person name="Pangilinan J."/>
            <person name="Riley R."/>
            <person name="Labutti K."/>
            <person name="Andreopoulos B."/>
            <person name="Lipzen A."/>
            <person name="Chen C."/>
            <person name="Yanf M."/>
            <person name="Daum C."/>
            <person name="Ng V."/>
            <person name="Clum A."/>
            <person name="Ohm R."/>
            <person name="Martin F."/>
            <person name="Silar P."/>
            <person name="Natvig D."/>
            <person name="Lalanne C."/>
            <person name="Gautier V."/>
            <person name="Ament-Velasquez S.L."/>
            <person name="Kruys A."/>
            <person name="Hutchinson M.I."/>
            <person name="Powell A.J."/>
            <person name="Barry K."/>
            <person name="Miller A.N."/>
            <person name="Grigoriev I.V."/>
            <person name="Debuchy R."/>
            <person name="Gladieux P."/>
            <person name="Thoren M.H."/>
            <person name="Johannesson H."/>
        </authorList>
    </citation>
    <scope>NUCLEOTIDE SEQUENCE</scope>
    <source>
        <strain evidence="16">CBS 990.96</strain>
    </source>
</reference>
<dbReference type="Gene3D" id="3.40.50.300">
    <property type="entry name" value="P-loop containing nucleotide triphosphate hydrolases"/>
    <property type="match status" value="2"/>
</dbReference>
<feature type="compositionally biased region" description="Polar residues" evidence="13">
    <location>
        <begin position="344"/>
        <end position="355"/>
    </location>
</feature>
<feature type="region of interest" description="Disordered" evidence="13">
    <location>
        <begin position="299"/>
        <end position="318"/>
    </location>
</feature>
<dbReference type="GO" id="GO:0005694">
    <property type="term" value="C:chromosome"/>
    <property type="evidence" value="ECO:0007669"/>
    <property type="project" value="TreeGrafter"/>
</dbReference>
<evidence type="ECO:0000259" key="15">
    <source>
        <dbReference type="PROSITE" id="PS51194"/>
    </source>
</evidence>
<dbReference type="Pfam" id="PF00270">
    <property type="entry name" value="DEAD"/>
    <property type="match status" value="1"/>
</dbReference>
<dbReference type="InterPro" id="IPR011545">
    <property type="entry name" value="DEAD/DEAH_box_helicase_dom"/>
</dbReference>
<dbReference type="GO" id="GO:0005737">
    <property type="term" value="C:cytoplasm"/>
    <property type="evidence" value="ECO:0007669"/>
    <property type="project" value="TreeGrafter"/>
</dbReference>
<dbReference type="GO" id="GO:0005524">
    <property type="term" value="F:ATP binding"/>
    <property type="evidence" value="ECO:0007669"/>
    <property type="project" value="UniProtKB-KW"/>
</dbReference>
<dbReference type="InterPro" id="IPR004589">
    <property type="entry name" value="DNA_helicase_ATP-dep_RecQ"/>
</dbReference>
<dbReference type="GO" id="GO:0005634">
    <property type="term" value="C:nucleus"/>
    <property type="evidence" value="ECO:0007669"/>
    <property type="project" value="UniProtKB-SubCell"/>
</dbReference>
<dbReference type="Gene3D" id="1.10.10.10">
    <property type="entry name" value="Winged helix-like DNA-binding domain superfamily/Winged helix DNA-binding domain"/>
    <property type="match status" value="1"/>
</dbReference>
<keyword evidence="6" id="KW-0067">ATP-binding</keyword>
<evidence type="ECO:0000256" key="12">
    <source>
        <dbReference type="SAM" id="Coils"/>
    </source>
</evidence>
<dbReference type="InterPro" id="IPR032284">
    <property type="entry name" value="RecQ_Zn-bd"/>
</dbReference>
<feature type="compositionally biased region" description="Polar residues" evidence="13">
    <location>
        <begin position="702"/>
        <end position="724"/>
    </location>
</feature>
<dbReference type="PROSITE" id="PS51194">
    <property type="entry name" value="HELICASE_CTER"/>
    <property type="match status" value="1"/>
</dbReference>
<comment type="subcellular location">
    <subcellularLocation>
        <location evidence="1">Nucleus</location>
    </subcellularLocation>
</comment>
<evidence type="ECO:0000256" key="3">
    <source>
        <dbReference type="ARBA" id="ARBA00022741"/>
    </source>
</evidence>
<feature type="region of interest" description="Disordered" evidence="13">
    <location>
        <begin position="828"/>
        <end position="859"/>
    </location>
</feature>
<dbReference type="Pfam" id="PF00271">
    <property type="entry name" value="Helicase_C"/>
    <property type="match status" value="1"/>
</dbReference>
<feature type="region of interest" description="Disordered" evidence="13">
    <location>
        <begin position="82"/>
        <end position="215"/>
    </location>
</feature>
<keyword evidence="4" id="KW-0378">Hydrolase</keyword>
<dbReference type="FunFam" id="3.40.50.300:FF:000296">
    <property type="entry name" value="ATP-dependent DNA helicase RecQ"/>
    <property type="match status" value="1"/>
</dbReference>
<dbReference type="CDD" id="cd17920">
    <property type="entry name" value="DEXHc_RecQ"/>
    <property type="match status" value="1"/>
</dbReference>
<evidence type="ECO:0000256" key="9">
    <source>
        <dbReference type="ARBA" id="ARBA00023242"/>
    </source>
</evidence>
<feature type="compositionally biased region" description="Polar residues" evidence="13">
    <location>
        <begin position="514"/>
        <end position="526"/>
    </location>
</feature>
<evidence type="ECO:0000256" key="6">
    <source>
        <dbReference type="ARBA" id="ARBA00022840"/>
    </source>
</evidence>
<keyword evidence="9" id="KW-0539">Nucleus</keyword>
<dbReference type="PANTHER" id="PTHR13710">
    <property type="entry name" value="DNA HELICASE RECQ FAMILY MEMBER"/>
    <property type="match status" value="1"/>
</dbReference>
<dbReference type="InterPro" id="IPR002464">
    <property type="entry name" value="DNA/RNA_helicase_DEAH_CS"/>
</dbReference>
<dbReference type="InterPro" id="IPR027417">
    <property type="entry name" value="P-loop_NTPase"/>
</dbReference>
<dbReference type="SMART" id="SM00490">
    <property type="entry name" value="HELICc"/>
    <property type="match status" value="1"/>
</dbReference>
<dbReference type="GO" id="GO:0009378">
    <property type="term" value="F:four-way junction helicase activity"/>
    <property type="evidence" value="ECO:0007669"/>
    <property type="project" value="TreeGrafter"/>
</dbReference>
<dbReference type="EMBL" id="MU865297">
    <property type="protein sequence ID" value="KAK4230649.1"/>
    <property type="molecule type" value="Genomic_DNA"/>
</dbReference>
<evidence type="ECO:0000256" key="4">
    <source>
        <dbReference type="ARBA" id="ARBA00022801"/>
    </source>
</evidence>
<feature type="region of interest" description="Disordered" evidence="13">
    <location>
        <begin position="690"/>
        <end position="740"/>
    </location>
</feature>
<evidence type="ECO:0000313" key="16">
    <source>
        <dbReference type="EMBL" id="KAK4230649.1"/>
    </source>
</evidence>
<organism evidence="16 17">
    <name type="scientific">Podospora fimiseda</name>
    <dbReference type="NCBI Taxonomy" id="252190"/>
    <lineage>
        <taxon>Eukaryota</taxon>
        <taxon>Fungi</taxon>
        <taxon>Dikarya</taxon>
        <taxon>Ascomycota</taxon>
        <taxon>Pezizomycotina</taxon>
        <taxon>Sordariomycetes</taxon>
        <taxon>Sordariomycetidae</taxon>
        <taxon>Sordariales</taxon>
        <taxon>Podosporaceae</taxon>
        <taxon>Podospora</taxon>
    </lineage>
</organism>
<dbReference type="PROSITE" id="PS00690">
    <property type="entry name" value="DEAH_ATP_HELICASE"/>
    <property type="match status" value="1"/>
</dbReference>
<comment type="similarity">
    <text evidence="2">Belongs to the helicase family. RecQ subfamily.</text>
</comment>
<keyword evidence="7" id="KW-0238">DNA-binding</keyword>
<dbReference type="GO" id="GO:0003677">
    <property type="term" value="F:DNA binding"/>
    <property type="evidence" value="ECO:0007669"/>
    <property type="project" value="UniProtKB-KW"/>
</dbReference>
<dbReference type="GO" id="GO:0000724">
    <property type="term" value="P:double-strand break repair via homologous recombination"/>
    <property type="evidence" value="ECO:0007669"/>
    <property type="project" value="TreeGrafter"/>
</dbReference>
<evidence type="ECO:0000256" key="8">
    <source>
        <dbReference type="ARBA" id="ARBA00023235"/>
    </source>
</evidence>
<dbReference type="InterPro" id="IPR001650">
    <property type="entry name" value="Helicase_C-like"/>
</dbReference>
<reference evidence="16" key="1">
    <citation type="journal article" date="2023" name="Mol. Phylogenet. Evol.">
        <title>Genome-scale phylogeny and comparative genomics of the fungal order Sordariales.</title>
        <authorList>
            <person name="Hensen N."/>
            <person name="Bonometti L."/>
            <person name="Westerberg I."/>
            <person name="Brannstrom I.O."/>
            <person name="Guillou S."/>
            <person name="Cros-Aarteil S."/>
            <person name="Calhoun S."/>
            <person name="Haridas S."/>
            <person name="Kuo A."/>
            <person name="Mondo S."/>
            <person name="Pangilinan J."/>
            <person name="Riley R."/>
            <person name="LaButti K."/>
            <person name="Andreopoulos B."/>
            <person name="Lipzen A."/>
            <person name="Chen C."/>
            <person name="Yan M."/>
            <person name="Daum C."/>
            <person name="Ng V."/>
            <person name="Clum A."/>
            <person name="Steindorff A."/>
            <person name="Ohm R.A."/>
            <person name="Martin F."/>
            <person name="Silar P."/>
            <person name="Natvig D.O."/>
            <person name="Lalanne C."/>
            <person name="Gautier V."/>
            <person name="Ament-Velasquez S.L."/>
            <person name="Kruys A."/>
            <person name="Hutchinson M.I."/>
            <person name="Powell A.J."/>
            <person name="Barry K."/>
            <person name="Miller A.N."/>
            <person name="Grigoriev I.V."/>
            <person name="Debuchy R."/>
            <person name="Gladieux P."/>
            <person name="Hiltunen Thoren M."/>
            <person name="Johannesson H."/>
        </authorList>
    </citation>
    <scope>NUCLEOTIDE SEQUENCE</scope>
    <source>
        <strain evidence="16">CBS 990.96</strain>
    </source>
</reference>
<feature type="compositionally biased region" description="Low complexity" evidence="13">
    <location>
        <begin position="1721"/>
        <end position="1739"/>
    </location>
</feature>
<evidence type="ECO:0000313" key="17">
    <source>
        <dbReference type="Proteomes" id="UP001301958"/>
    </source>
</evidence>